<dbReference type="InterPro" id="IPR003961">
    <property type="entry name" value="FN3_dom"/>
</dbReference>
<name>A0A9Q1G3W8_SYNKA</name>
<evidence type="ECO:0000256" key="1">
    <source>
        <dbReference type="SAM" id="Phobius"/>
    </source>
</evidence>
<dbReference type="PANTHER" id="PTHR48483">
    <property type="entry name" value="INTERLEUKIN-27 SUBUNIT BETA"/>
    <property type="match status" value="1"/>
</dbReference>
<dbReference type="PROSITE" id="PS50853">
    <property type="entry name" value="FN3"/>
    <property type="match status" value="1"/>
</dbReference>
<feature type="transmembrane region" description="Helical" evidence="1">
    <location>
        <begin position="500"/>
        <end position="522"/>
    </location>
</feature>
<sequence length="664" mass="74332">MKLRVLSMVLLVVGVDGATVEAPSDLKCYKKSTEFDEDFTCSWKPAASGENSHYTLRFCFISVQISANRCKDIDAGRKTSILVVYENFATAKETYMWVDARMGNYTYSSANFTMILKDQVRYDAPHIKSMSRSSGNLTLYWENPPGEKKTIINEIQFRKRGQQLWQNKTLETQGGHKPEGCTLSIEKDAVYEARVKRRAKNIDIWSAWSKTNKVPIELHKQPAVNWTVGELSEGRRLLKLNWTAPPEAESVGEVTYDISFVITPCQRKAKTAQTSTTKYKINVTASAVNVTIVAINNVGESPKQILTIPAQHLRNCPKDQVEHLKRKKGAKCVEWYELAGDTSTSPVYNKTDKDAIRVLSQMKEGMKDFVRYHYFVHNTRKSPQTIALCPIYKTEGVPKHGPPNLTVVNVTDNSALVSWQPIPITHQQGFLKNYVIYITRGNDTNVVNVSQFQTNYSIQNITPGTLYIVNVAGETAKGVGPNTTREILLNPQQVNTGLPGFGGIIVGLFLLVVLTIFCSFIIKRLKHKLLPEIPTPIITETPVNPLRNDEELYPAGEELHPVVLVHDLHDKSNKSPPPLEESPLLEVRDTSLCEDEGGETQVDSDAFGLIFPLNPDYKRQALSLPAPLELTEHSHEQADCEASTPYRNGLVFELKVGNASDTQL</sequence>
<protein>
    <recommendedName>
        <fullName evidence="3">Fibronectin type-III domain-containing protein</fullName>
    </recommendedName>
</protein>
<dbReference type="PANTHER" id="PTHR48483:SF1">
    <property type="entry name" value="INTERLEUKIN-12 RECEPTOR SUBUNIT BETA-1-RELATED"/>
    <property type="match status" value="1"/>
</dbReference>
<keyword evidence="1" id="KW-0472">Membrane</keyword>
<dbReference type="SUPFAM" id="SSF49265">
    <property type="entry name" value="Fibronectin type III"/>
    <property type="match status" value="2"/>
</dbReference>
<feature type="domain" description="Fibronectin type-III" evidence="3">
    <location>
        <begin position="401"/>
        <end position="493"/>
    </location>
</feature>
<dbReference type="Proteomes" id="UP001152622">
    <property type="component" value="Chromosome 2"/>
</dbReference>
<dbReference type="InterPro" id="IPR053073">
    <property type="entry name" value="IL11/IL27_subunit_beta"/>
</dbReference>
<evidence type="ECO:0000259" key="3">
    <source>
        <dbReference type="PROSITE" id="PS50853"/>
    </source>
</evidence>
<dbReference type="EMBL" id="JAINUF010000002">
    <property type="protein sequence ID" value="KAJ8374741.1"/>
    <property type="molecule type" value="Genomic_DNA"/>
</dbReference>
<dbReference type="CDD" id="cd00063">
    <property type="entry name" value="FN3"/>
    <property type="match status" value="2"/>
</dbReference>
<dbReference type="Pfam" id="PF00041">
    <property type="entry name" value="fn3"/>
    <property type="match status" value="1"/>
</dbReference>
<feature type="signal peptide" evidence="2">
    <location>
        <begin position="1"/>
        <end position="17"/>
    </location>
</feature>
<evidence type="ECO:0000313" key="5">
    <source>
        <dbReference type="Proteomes" id="UP001152622"/>
    </source>
</evidence>
<dbReference type="SMART" id="SM00060">
    <property type="entry name" value="FN3"/>
    <property type="match status" value="2"/>
</dbReference>
<evidence type="ECO:0000313" key="4">
    <source>
        <dbReference type="EMBL" id="KAJ8374741.1"/>
    </source>
</evidence>
<reference evidence="4" key="1">
    <citation type="journal article" date="2023" name="Science">
        <title>Genome structures resolve the early diversification of teleost fishes.</title>
        <authorList>
            <person name="Parey E."/>
            <person name="Louis A."/>
            <person name="Montfort J."/>
            <person name="Bouchez O."/>
            <person name="Roques C."/>
            <person name="Iampietro C."/>
            <person name="Lluch J."/>
            <person name="Castinel A."/>
            <person name="Donnadieu C."/>
            <person name="Desvignes T."/>
            <person name="Floi Bucao C."/>
            <person name="Jouanno E."/>
            <person name="Wen M."/>
            <person name="Mejri S."/>
            <person name="Dirks R."/>
            <person name="Jansen H."/>
            <person name="Henkel C."/>
            <person name="Chen W.J."/>
            <person name="Zahm M."/>
            <person name="Cabau C."/>
            <person name="Klopp C."/>
            <person name="Thompson A.W."/>
            <person name="Robinson-Rechavi M."/>
            <person name="Braasch I."/>
            <person name="Lecointre G."/>
            <person name="Bobe J."/>
            <person name="Postlethwait J.H."/>
            <person name="Berthelot C."/>
            <person name="Roest Crollius H."/>
            <person name="Guiguen Y."/>
        </authorList>
    </citation>
    <scope>NUCLEOTIDE SEQUENCE</scope>
    <source>
        <strain evidence="4">WJC10195</strain>
    </source>
</reference>
<accession>A0A9Q1G3W8</accession>
<dbReference type="InterPro" id="IPR036116">
    <property type="entry name" value="FN3_sf"/>
</dbReference>
<keyword evidence="2" id="KW-0732">Signal</keyword>
<keyword evidence="1" id="KW-1133">Transmembrane helix</keyword>
<dbReference type="Gene3D" id="2.60.40.10">
    <property type="entry name" value="Immunoglobulins"/>
    <property type="match status" value="4"/>
</dbReference>
<dbReference type="OrthoDB" id="8945484at2759"/>
<dbReference type="AlphaFoldDB" id="A0A9Q1G3W8"/>
<dbReference type="InterPro" id="IPR013783">
    <property type="entry name" value="Ig-like_fold"/>
</dbReference>
<evidence type="ECO:0000256" key="2">
    <source>
        <dbReference type="SAM" id="SignalP"/>
    </source>
</evidence>
<proteinExistence type="predicted"/>
<keyword evidence="1" id="KW-0812">Transmembrane</keyword>
<feature type="chain" id="PRO_5040364187" description="Fibronectin type-III domain-containing protein" evidence="2">
    <location>
        <begin position="18"/>
        <end position="664"/>
    </location>
</feature>
<organism evidence="4 5">
    <name type="scientific">Synaphobranchus kaupii</name>
    <name type="common">Kaup's arrowtooth eel</name>
    <dbReference type="NCBI Taxonomy" id="118154"/>
    <lineage>
        <taxon>Eukaryota</taxon>
        <taxon>Metazoa</taxon>
        <taxon>Chordata</taxon>
        <taxon>Craniata</taxon>
        <taxon>Vertebrata</taxon>
        <taxon>Euteleostomi</taxon>
        <taxon>Actinopterygii</taxon>
        <taxon>Neopterygii</taxon>
        <taxon>Teleostei</taxon>
        <taxon>Anguilliformes</taxon>
        <taxon>Synaphobranchidae</taxon>
        <taxon>Synaphobranchus</taxon>
    </lineage>
</organism>
<keyword evidence="5" id="KW-1185">Reference proteome</keyword>
<gene>
    <name evidence="4" type="ORF">SKAU_G00053210</name>
</gene>
<comment type="caution">
    <text evidence="4">The sequence shown here is derived from an EMBL/GenBank/DDBJ whole genome shotgun (WGS) entry which is preliminary data.</text>
</comment>